<dbReference type="Proteomes" id="UP000317093">
    <property type="component" value="Chromosome"/>
</dbReference>
<feature type="domain" description="NusB/RsmB/TIM44" evidence="7">
    <location>
        <begin position="5"/>
        <end position="130"/>
    </location>
</feature>
<dbReference type="InterPro" id="IPR011605">
    <property type="entry name" value="NusB_fam"/>
</dbReference>
<organism evidence="8 9">
    <name type="scientific">Kolteria novifilia</name>
    <dbReference type="NCBI Taxonomy" id="2527975"/>
    <lineage>
        <taxon>Bacteria</taxon>
        <taxon>Pseudomonadati</taxon>
        <taxon>Planctomycetota</taxon>
        <taxon>Planctomycetia</taxon>
        <taxon>Kolteriales</taxon>
        <taxon>Kolteriaceae</taxon>
        <taxon>Kolteria</taxon>
    </lineage>
</organism>
<dbReference type="InterPro" id="IPR006027">
    <property type="entry name" value="NusB_RsmB_TIM44"/>
</dbReference>
<protein>
    <recommendedName>
        <fullName evidence="6">Transcription antitermination protein NusB</fullName>
    </recommendedName>
    <alternativeName>
        <fullName evidence="6">Antitermination factor NusB</fullName>
    </alternativeName>
</protein>
<sequence length="152" mass="17037">MSTRRRAREVAMQALFRYDVNPTTSPEEIDAFLSGRLHFPELETFCRSLVDGVRSNRQAIDATITDALENWRMGRLAPVDRNVLRLAVYELTVERGNPVAVVINESLEICRRYSSAESVAFANGVLDRIASQLQDKTTEGSDETISAATEEE</sequence>
<dbReference type="KEGG" id="knv:Pan216_16980"/>
<dbReference type="InterPro" id="IPR035926">
    <property type="entry name" value="NusB-like_sf"/>
</dbReference>
<keyword evidence="9" id="KW-1185">Reference proteome</keyword>
<evidence type="ECO:0000259" key="7">
    <source>
        <dbReference type="Pfam" id="PF01029"/>
    </source>
</evidence>
<dbReference type="RefSeq" id="WP_145257323.1">
    <property type="nucleotide sequence ID" value="NZ_CP036279.1"/>
</dbReference>
<dbReference type="Pfam" id="PF01029">
    <property type="entry name" value="NusB"/>
    <property type="match status" value="1"/>
</dbReference>
<evidence type="ECO:0000256" key="2">
    <source>
        <dbReference type="ARBA" id="ARBA00022814"/>
    </source>
</evidence>
<name>A0A518B1Q0_9BACT</name>
<dbReference type="SUPFAM" id="SSF48013">
    <property type="entry name" value="NusB-like"/>
    <property type="match status" value="1"/>
</dbReference>
<evidence type="ECO:0000256" key="4">
    <source>
        <dbReference type="ARBA" id="ARBA00023015"/>
    </source>
</evidence>
<evidence type="ECO:0000313" key="9">
    <source>
        <dbReference type="Proteomes" id="UP000317093"/>
    </source>
</evidence>
<evidence type="ECO:0000313" key="8">
    <source>
        <dbReference type="EMBL" id="QDU60846.1"/>
    </source>
</evidence>
<comment type="similarity">
    <text evidence="1 6">Belongs to the NusB family.</text>
</comment>
<keyword evidence="2 6" id="KW-0889">Transcription antitermination</keyword>
<dbReference type="PANTHER" id="PTHR11078">
    <property type="entry name" value="N UTILIZATION SUBSTANCE PROTEIN B-RELATED"/>
    <property type="match status" value="1"/>
</dbReference>
<accession>A0A518B1Q0</accession>
<dbReference type="AlphaFoldDB" id="A0A518B1Q0"/>
<dbReference type="EMBL" id="CP036279">
    <property type="protein sequence ID" value="QDU60846.1"/>
    <property type="molecule type" value="Genomic_DNA"/>
</dbReference>
<reference evidence="8 9" key="1">
    <citation type="submission" date="2019-02" db="EMBL/GenBank/DDBJ databases">
        <title>Deep-cultivation of Planctomycetes and their phenomic and genomic characterization uncovers novel biology.</title>
        <authorList>
            <person name="Wiegand S."/>
            <person name="Jogler M."/>
            <person name="Boedeker C."/>
            <person name="Pinto D."/>
            <person name="Vollmers J."/>
            <person name="Rivas-Marin E."/>
            <person name="Kohn T."/>
            <person name="Peeters S.H."/>
            <person name="Heuer A."/>
            <person name="Rast P."/>
            <person name="Oberbeckmann S."/>
            <person name="Bunk B."/>
            <person name="Jeske O."/>
            <person name="Meyerdierks A."/>
            <person name="Storesund J.E."/>
            <person name="Kallscheuer N."/>
            <person name="Luecker S."/>
            <person name="Lage O.M."/>
            <person name="Pohl T."/>
            <person name="Merkel B.J."/>
            <person name="Hornburger P."/>
            <person name="Mueller R.-W."/>
            <person name="Bruemmer F."/>
            <person name="Labrenz M."/>
            <person name="Spormann A.M."/>
            <person name="Op den Camp H."/>
            <person name="Overmann J."/>
            <person name="Amann R."/>
            <person name="Jetten M.S.M."/>
            <person name="Mascher T."/>
            <person name="Medema M.H."/>
            <person name="Devos D.P."/>
            <person name="Kaster A.-K."/>
            <person name="Ovreas L."/>
            <person name="Rohde M."/>
            <person name="Galperin M.Y."/>
            <person name="Jogler C."/>
        </authorList>
    </citation>
    <scope>NUCLEOTIDE SEQUENCE [LARGE SCALE GENOMIC DNA]</scope>
    <source>
        <strain evidence="8 9">Pan216</strain>
    </source>
</reference>
<dbReference type="GO" id="GO:0031564">
    <property type="term" value="P:transcription antitermination"/>
    <property type="evidence" value="ECO:0007669"/>
    <property type="project" value="UniProtKB-KW"/>
</dbReference>
<dbReference type="HAMAP" id="MF_00073">
    <property type="entry name" value="NusB"/>
    <property type="match status" value="1"/>
</dbReference>
<proteinExistence type="inferred from homology"/>
<evidence type="ECO:0000256" key="1">
    <source>
        <dbReference type="ARBA" id="ARBA00005952"/>
    </source>
</evidence>
<comment type="function">
    <text evidence="6">Involved in transcription antitermination. Required for transcription of ribosomal RNA (rRNA) genes. Binds specifically to the boxA antiterminator sequence of the ribosomal RNA (rrn) operons.</text>
</comment>
<evidence type="ECO:0000256" key="6">
    <source>
        <dbReference type="HAMAP-Rule" id="MF_00073"/>
    </source>
</evidence>
<keyword evidence="3 6" id="KW-0694">RNA-binding</keyword>
<evidence type="ECO:0000256" key="5">
    <source>
        <dbReference type="ARBA" id="ARBA00023163"/>
    </source>
</evidence>
<dbReference type="GO" id="GO:0003723">
    <property type="term" value="F:RNA binding"/>
    <property type="evidence" value="ECO:0007669"/>
    <property type="project" value="UniProtKB-UniRule"/>
</dbReference>
<dbReference type="PANTHER" id="PTHR11078:SF3">
    <property type="entry name" value="ANTITERMINATION NUSB DOMAIN-CONTAINING PROTEIN"/>
    <property type="match status" value="1"/>
</dbReference>
<keyword evidence="4 6" id="KW-0805">Transcription regulation</keyword>
<keyword evidence="5 6" id="KW-0804">Transcription</keyword>
<dbReference type="GO" id="GO:0005829">
    <property type="term" value="C:cytosol"/>
    <property type="evidence" value="ECO:0007669"/>
    <property type="project" value="TreeGrafter"/>
</dbReference>
<dbReference type="NCBIfam" id="TIGR01951">
    <property type="entry name" value="nusB"/>
    <property type="match status" value="1"/>
</dbReference>
<dbReference type="OrthoDB" id="9811381at2"/>
<gene>
    <name evidence="6" type="primary">nusB</name>
    <name evidence="8" type="ORF">Pan216_16980</name>
</gene>
<dbReference type="Gene3D" id="1.10.940.10">
    <property type="entry name" value="NusB-like"/>
    <property type="match status" value="1"/>
</dbReference>
<evidence type="ECO:0000256" key="3">
    <source>
        <dbReference type="ARBA" id="ARBA00022884"/>
    </source>
</evidence>
<dbReference type="GO" id="GO:0006353">
    <property type="term" value="P:DNA-templated transcription termination"/>
    <property type="evidence" value="ECO:0007669"/>
    <property type="project" value="UniProtKB-UniRule"/>
</dbReference>